<comment type="caution">
    <text evidence="2">The sequence shown here is derived from an EMBL/GenBank/DDBJ whole genome shotgun (WGS) entry which is preliminary data.</text>
</comment>
<gene>
    <name evidence="2" type="ORF">C1H46_039973</name>
</gene>
<keyword evidence="3" id="KW-1185">Reference proteome</keyword>
<feature type="compositionally biased region" description="Basic and acidic residues" evidence="1">
    <location>
        <begin position="47"/>
        <end position="60"/>
    </location>
</feature>
<organism evidence="2 3">
    <name type="scientific">Malus baccata</name>
    <name type="common">Siberian crab apple</name>
    <name type="synonym">Pyrus baccata</name>
    <dbReference type="NCBI Taxonomy" id="106549"/>
    <lineage>
        <taxon>Eukaryota</taxon>
        <taxon>Viridiplantae</taxon>
        <taxon>Streptophyta</taxon>
        <taxon>Embryophyta</taxon>
        <taxon>Tracheophyta</taxon>
        <taxon>Spermatophyta</taxon>
        <taxon>Magnoliopsida</taxon>
        <taxon>eudicotyledons</taxon>
        <taxon>Gunneridae</taxon>
        <taxon>Pentapetalae</taxon>
        <taxon>rosids</taxon>
        <taxon>fabids</taxon>
        <taxon>Rosales</taxon>
        <taxon>Rosaceae</taxon>
        <taxon>Amygdaloideae</taxon>
        <taxon>Maleae</taxon>
        <taxon>Malus</taxon>
    </lineage>
</organism>
<reference evidence="2 3" key="1">
    <citation type="journal article" date="2019" name="G3 (Bethesda)">
        <title>Sequencing of a Wild Apple (Malus baccata) Genome Unravels the Differences Between Cultivated and Wild Apple Species Regarding Disease Resistance and Cold Tolerance.</title>
        <authorList>
            <person name="Chen X."/>
        </authorList>
    </citation>
    <scope>NUCLEOTIDE SEQUENCE [LARGE SCALE GENOMIC DNA]</scope>
    <source>
        <strain evidence="3">cv. Shandingzi</strain>
        <tissue evidence="2">Leaves</tissue>
    </source>
</reference>
<evidence type="ECO:0000313" key="2">
    <source>
        <dbReference type="EMBL" id="TQD74491.1"/>
    </source>
</evidence>
<proteinExistence type="predicted"/>
<protein>
    <submittedName>
        <fullName evidence="2">Uncharacterized protein</fullName>
    </submittedName>
</protein>
<sequence>MRPPLLLLYNLSHGLTSTTTIVASSSLMASDRVDFVDDVIDLEYESRGSKCETESERDQEQVSDSQLLQGKRSKV</sequence>
<evidence type="ECO:0000313" key="3">
    <source>
        <dbReference type="Proteomes" id="UP000315295"/>
    </source>
</evidence>
<dbReference type="Proteomes" id="UP000315295">
    <property type="component" value="Unassembled WGS sequence"/>
</dbReference>
<accession>A0A540KJV0</accession>
<evidence type="ECO:0000256" key="1">
    <source>
        <dbReference type="SAM" id="MobiDB-lite"/>
    </source>
</evidence>
<dbReference type="AlphaFoldDB" id="A0A540KJV0"/>
<dbReference type="EMBL" id="VIEB01001180">
    <property type="protein sequence ID" value="TQD74491.1"/>
    <property type="molecule type" value="Genomic_DNA"/>
</dbReference>
<feature type="region of interest" description="Disordered" evidence="1">
    <location>
        <begin position="47"/>
        <end position="75"/>
    </location>
</feature>
<name>A0A540KJV0_MALBA</name>